<protein>
    <submittedName>
        <fullName evidence="2">Uncharacterized protein</fullName>
    </submittedName>
</protein>
<dbReference type="Proteomes" id="UP000836841">
    <property type="component" value="Chromosome 6"/>
</dbReference>
<dbReference type="AlphaFoldDB" id="A0AAU9SRX0"/>
<reference evidence="2 3" key="1">
    <citation type="submission" date="2022-03" db="EMBL/GenBank/DDBJ databases">
        <authorList>
            <person name="Nunn A."/>
            <person name="Chopra R."/>
            <person name="Nunn A."/>
            <person name="Contreras Garrido A."/>
        </authorList>
    </citation>
    <scope>NUCLEOTIDE SEQUENCE [LARGE SCALE GENOMIC DNA]</scope>
</reference>
<keyword evidence="3" id="KW-1185">Reference proteome</keyword>
<feature type="compositionally biased region" description="Basic and acidic residues" evidence="1">
    <location>
        <begin position="47"/>
        <end position="58"/>
    </location>
</feature>
<feature type="region of interest" description="Disordered" evidence="1">
    <location>
        <begin position="47"/>
        <end position="108"/>
    </location>
</feature>
<evidence type="ECO:0000256" key="1">
    <source>
        <dbReference type="SAM" id="MobiDB-lite"/>
    </source>
</evidence>
<accession>A0AAU9SRX0</accession>
<sequence>MDTSVMQTTLSAEEDDEWGNLVDSIVWLLFLLPDTDGFVIPSLEVEEQKKVNDSEVHTSKPSSPKIKAEENIYLGPHGAPPSQLQDGGNTSSRKQRFKQKLKEADQKMNVSGRENKVANLRELVGGLERGSNISKGVSRDWLDPHCHESQFEKRHHL</sequence>
<organism evidence="2 3">
    <name type="scientific">Thlaspi arvense</name>
    <name type="common">Field penny-cress</name>
    <dbReference type="NCBI Taxonomy" id="13288"/>
    <lineage>
        <taxon>Eukaryota</taxon>
        <taxon>Viridiplantae</taxon>
        <taxon>Streptophyta</taxon>
        <taxon>Embryophyta</taxon>
        <taxon>Tracheophyta</taxon>
        <taxon>Spermatophyta</taxon>
        <taxon>Magnoliopsida</taxon>
        <taxon>eudicotyledons</taxon>
        <taxon>Gunneridae</taxon>
        <taxon>Pentapetalae</taxon>
        <taxon>rosids</taxon>
        <taxon>malvids</taxon>
        <taxon>Brassicales</taxon>
        <taxon>Brassicaceae</taxon>
        <taxon>Thlaspideae</taxon>
        <taxon>Thlaspi</taxon>
    </lineage>
</organism>
<dbReference type="PANTHER" id="PTHR36075">
    <property type="entry name" value="BNAA10G09820D PROTEIN"/>
    <property type="match status" value="1"/>
</dbReference>
<evidence type="ECO:0000313" key="3">
    <source>
        <dbReference type="Proteomes" id="UP000836841"/>
    </source>
</evidence>
<gene>
    <name evidence="2" type="ORF">TAV2_LOCUS20484</name>
</gene>
<name>A0AAU9SRX0_THLAR</name>
<evidence type="ECO:0000313" key="2">
    <source>
        <dbReference type="EMBL" id="CAH2069817.1"/>
    </source>
</evidence>
<feature type="compositionally biased region" description="Polar residues" evidence="1">
    <location>
        <begin position="82"/>
        <end position="92"/>
    </location>
</feature>
<proteinExistence type="predicted"/>
<dbReference type="PANTHER" id="PTHR36075:SF1">
    <property type="entry name" value="OS03G0595200 PROTEIN"/>
    <property type="match status" value="1"/>
</dbReference>
<dbReference type="EMBL" id="OU466862">
    <property type="protein sequence ID" value="CAH2069817.1"/>
    <property type="molecule type" value="Genomic_DNA"/>
</dbReference>